<feature type="domain" description="RING-type" evidence="7">
    <location>
        <begin position="125"/>
        <end position="166"/>
    </location>
</feature>
<keyword evidence="5" id="KW-0862">Zinc</keyword>
<dbReference type="PANTHER" id="PTHR15710:SF132">
    <property type="entry name" value="E3 UBIQUITIN-PROTEIN LIGASE MPSR1"/>
    <property type="match status" value="1"/>
</dbReference>
<protein>
    <recommendedName>
        <fullName evidence="2">RING-type E3 ubiquitin transferase</fullName>
        <ecNumber evidence="2">2.3.2.27</ecNumber>
    </recommendedName>
</protein>
<evidence type="ECO:0000256" key="4">
    <source>
        <dbReference type="ARBA" id="ARBA00022771"/>
    </source>
</evidence>
<dbReference type="EMBL" id="JABTTQ020000003">
    <property type="protein sequence ID" value="KAK6159942.1"/>
    <property type="molecule type" value="Genomic_DNA"/>
</dbReference>
<dbReference type="PROSITE" id="PS50089">
    <property type="entry name" value="ZF_RING_2"/>
    <property type="match status" value="1"/>
</dbReference>
<evidence type="ECO:0000256" key="1">
    <source>
        <dbReference type="ARBA" id="ARBA00000900"/>
    </source>
</evidence>
<evidence type="ECO:0000259" key="7">
    <source>
        <dbReference type="PROSITE" id="PS50089"/>
    </source>
</evidence>
<comment type="catalytic activity">
    <reaction evidence="1">
        <text>S-ubiquitinyl-[E2 ubiquitin-conjugating enzyme]-L-cysteine + [acceptor protein]-L-lysine = [E2 ubiquitin-conjugating enzyme]-L-cysteine + N(6)-ubiquitinyl-[acceptor protein]-L-lysine.</text>
        <dbReference type="EC" id="2.3.2.27"/>
    </reaction>
</comment>
<dbReference type="SUPFAM" id="SSF57850">
    <property type="entry name" value="RING/U-box"/>
    <property type="match status" value="1"/>
</dbReference>
<sequence>MASETSSSEPSSFLETLINSRNTDVSLFLPFILGLNATSPPQETEIQDTPRESRDRIVLINPLTQNVVVIERSSSNSSNSSSLGFDSFLNDLFSGKTGRPPASKASIDAMASVEIVGGENDGDQCVICLEEWVSGEKAREMPCKHRFHGECIEKWLKIHGSCPVCRYEMPVDEIDDDEKRRNGEGVGERRRGIWVSFMFAKSMGKLTIMSLGSSDEEPATFKGTLEQRLRSMRYRFKGFIVA</sequence>
<dbReference type="PANTHER" id="PTHR15710">
    <property type="entry name" value="E3 UBIQUITIN-PROTEIN LIGASE PRAJA"/>
    <property type="match status" value="1"/>
</dbReference>
<evidence type="ECO:0000256" key="5">
    <source>
        <dbReference type="ARBA" id="ARBA00022833"/>
    </source>
</evidence>
<keyword evidence="3" id="KW-0479">Metal-binding</keyword>
<dbReference type="InterPro" id="IPR013083">
    <property type="entry name" value="Znf_RING/FYVE/PHD"/>
</dbReference>
<dbReference type="InterPro" id="IPR001841">
    <property type="entry name" value="Znf_RING"/>
</dbReference>
<dbReference type="SMART" id="SM00184">
    <property type="entry name" value="RING"/>
    <property type="match status" value="1"/>
</dbReference>
<proteinExistence type="predicted"/>
<keyword evidence="4 6" id="KW-0863">Zinc-finger</keyword>
<evidence type="ECO:0000256" key="6">
    <source>
        <dbReference type="PROSITE-ProRule" id="PRU00175"/>
    </source>
</evidence>
<evidence type="ECO:0000313" key="9">
    <source>
        <dbReference type="Proteomes" id="UP001318860"/>
    </source>
</evidence>
<evidence type="ECO:0000313" key="8">
    <source>
        <dbReference type="EMBL" id="KAK6159942.1"/>
    </source>
</evidence>
<reference evidence="8 9" key="1">
    <citation type="journal article" date="2021" name="Comput. Struct. Biotechnol. J.">
        <title>De novo genome assembly of the potent medicinal plant Rehmannia glutinosa using nanopore technology.</title>
        <authorList>
            <person name="Ma L."/>
            <person name="Dong C."/>
            <person name="Song C."/>
            <person name="Wang X."/>
            <person name="Zheng X."/>
            <person name="Niu Y."/>
            <person name="Chen S."/>
            <person name="Feng W."/>
        </authorList>
    </citation>
    <scope>NUCLEOTIDE SEQUENCE [LARGE SCALE GENOMIC DNA]</scope>
    <source>
        <strain evidence="8">DH-2019</strain>
    </source>
</reference>
<organism evidence="8 9">
    <name type="scientific">Rehmannia glutinosa</name>
    <name type="common">Chinese foxglove</name>
    <dbReference type="NCBI Taxonomy" id="99300"/>
    <lineage>
        <taxon>Eukaryota</taxon>
        <taxon>Viridiplantae</taxon>
        <taxon>Streptophyta</taxon>
        <taxon>Embryophyta</taxon>
        <taxon>Tracheophyta</taxon>
        <taxon>Spermatophyta</taxon>
        <taxon>Magnoliopsida</taxon>
        <taxon>eudicotyledons</taxon>
        <taxon>Gunneridae</taxon>
        <taxon>Pentapetalae</taxon>
        <taxon>asterids</taxon>
        <taxon>lamiids</taxon>
        <taxon>Lamiales</taxon>
        <taxon>Orobanchaceae</taxon>
        <taxon>Rehmannieae</taxon>
        <taxon>Rehmannia</taxon>
    </lineage>
</organism>
<dbReference type="EC" id="2.3.2.27" evidence="2"/>
<accession>A0ABR0XLA3</accession>
<keyword evidence="9" id="KW-1185">Reference proteome</keyword>
<gene>
    <name evidence="8" type="ORF">DH2020_003323</name>
</gene>
<dbReference type="Gene3D" id="3.30.40.10">
    <property type="entry name" value="Zinc/RING finger domain, C3HC4 (zinc finger)"/>
    <property type="match status" value="1"/>
</dbReference>
<name>A0ABR0XLA3_REHGL</name>
<comment type="caution">
    <text evidence="8">The sequence shown here is derived from an EMBL/GenBank/DDBJ whole genome shotgun (WGS) entry which is preliminary data.</text>
</comment>
<dbReference type="Proteomes" id="UP001318860">
    <property type="component" value="Unassembled WGS sequence"/>
</dbReference>
<evidence type="ECO:0000256" key="2">
    <source>
        <dbReference type="ARBA" id="ARBA00012483"/>
    </source>
</evidence>
<evidence type="ECO:0000256" key="3">
    <source>
        <dbReference type="ARBA" id="ARBA00022723"/>
    </source>
</evidence>
<dbReference type="Pfam" id="PF13639">
    <property type="entry name" value="zf-RING_2"/>
    <property type="match status" value="1"/>
</dbReference>